<name>A0A857JMZ6_9ALTE</name>
<organism evidence="3 4">
    <name type="scientific">Paraglaciecola mesophila</name>
    <dbReference type="NCBI Taxonomy" id="197222"/>
    <lineage>
        <taxon>Bacteria</taxon>
        <taxon>Pseudomonadati</taxon>
        <taxon>Pseudomonadota</taxon>
        <taxon>Gammaproteobacteria</taxon>
        <taxon>Alteromonadales</taxon>
        <taxon>Alteromonadaceae</taxon>
        <taxon>Paraglaciecola</taxon>
    </lineage>
</organism>
<dbReference type="KEGG" id="pmes:FX988_03710"/>
<dbReference type="SMART" id="SM00278">
    <property type="entry name" value="HhH1"/>
    <property type="match status" value="2"/>
</dbReference>
<dbReference type="RefSeq" id="WP_160181539.1">
    <property type="nucleotide sequence ID" value="NZ_CP047656.1"/>
</dbReference>
<keyword evidence="4" id="KW-1185">Reference proteome</keyword>
<dbReference type="SUPFAM" id="SSF47781">
    <property type="entry name" value="RuvA domain 2-like"/>
    <property type="match status" value="1"/>
</dbReference>
<dbReference type="AlphaFoldDB" id="A0A857JMZ6"/>
<dbReference type="GO" id="GO:0006281">
    <property type="term" value="P:DNA repair"/>
    <property type="evidence" value="ECO:0007669"/>
    <property type="project" value="InterPro"/>
</dbReference>
<reference evidence="3 4" key="1">
    <citation type="submission" date="2019-12" db="EMBL/GenBank/DDBJ databases">
        <title>Genome sequencing and assembly of endphytes of Porphyra tenera.</title>
        <authorList>
            <person name="Park J.M."/>
            <person name="Shin R."/>
            <person name="Jo S.H."/>
        </authorList>
    </citation>
    <scope>NUCLEOTIDE SEQUENCE [LARGE SCALE GENOMIC DNA]</scope>
    <source>
        <strain evidence="3 4">GPM4</strain>
    </source>
</reference>
<proteinExistence type="predicted"/>
<evidence type="ECO:0000256" key="1">
    <source>
        <dbReference type="SAM" id="SignalP"/>
    </source>
</evidence>
<feature type="domain" description="Helix-hairpin-helix DNA-binding motif class 1" evidence="2">
    <location>
        <begin position="79"/>
        <end position="98"/>
    </location>
</feature>
<evidence type="ECO:0000313" key="3">
    <source>
        <dbReference type="EMBL" id="QHJ13449.1"/>
    </source>
</evidence>
<feature type="signal peptide" evidence="1">
    <location>
        <begin position="1"/>
        <end position="26"/>
    </location>
</feature>
<evidence type="ECO:0000259" key="2">
    <source>
        <dbReference type="SMART" id="SM00278"/>
    </source>
</evidence>
<evidence type="ECO:0000313" key="4">
    <source>
        <dbReference type="Proteomes" id="UP000464524"/>
    </source>
</evidence>
<dbReference type="OrthoDB" id="7510573at2"/>
<protein>
    <submittedName>
        <fullName evidence="3">ComE operon protein 1</fullName>
    </submittedName>
</protein>
<dbReference type="InterPro" id="IPR003583">
    <property type="entry name" value="Hlx-hairpin-Hlx_DNA-bd_motif"/>
</dbReference>
<gene>
    <name evidence="3" type="ORF">FX988_03710</name>
</gene>
<dbReference type="GO" id="GO:0015627">
    <property type="term" value="C:type II protein secretion system complex"/>
    <property type="evidence" value="ECO:0007669"/>
    <property type="project" value="TreeGrafter"/>
</dbReference>
<dbReference type="InterPro" id="IPR004509">
    <property type="entry name" value="Competence_ComEA_HhH"/>
</dbReference>
<feature type="domain" description="Helix-hairpin-helix DNA-binding motif class 1" evidence="2">
    <location>
        <begin position="49"/>
        <end position="68"/>
    </location>
</feature>
<dbReference type="Pfam" id="PF12836">
    <property type="entry name" value="HHH_3"/>
    <property type="match status" value="1"/>
</dbReference>
<dbReference type="PANTHER" id="PTHR21180">
    <property type="entry name" value="ENDONUCLEASE/EXONUCLEASE/PHOSPHATASE FAMILY DOMAIN-CONTAINING PROTEIN 1"/>
    <property type="match status" value="1"/>
</dbReference>
<dbReference type="PANTHER" id="PTHR21180:SF32">
    <property type="entry name" value="ENDONUCLEASE_EXONUCLEASE_PHOSPHATASE FAMILY DOMAIN-CONTAINING PROTEIN 1"/>
    <property type="match status" value="1"/>
</dbReference>
<dbReference type="GO" id="GO:0003677">
    <property type="term" value="F:DNA binding"/>
    <property type="evidence" value="ECO:0007669"/>
    <property type="project" value="InterPro"/>
</dbReference>
<dbReference type="InterPro" id="IPR051675">
    <property type="entry name" value="Endo/Exo/Phosphatase_dom_1"/>
</dbReference>
<dbReference type="NCBIfam" id="TIGR00426">
    <property type="entry name" value="competence protein ComEA helix-hairpin-helix repeat region"/>
    <property type="match status" value="1"/>
</dbReference>
<dbReference type="GO" id="GO:0015628">
    <property type="term" value="P:protein secretion by the type II secretion system"/>
    <property type="evidence" value="ECO:0007669"/>
    <property type="project" value="TreeGrafter"/>
</dbReference>
<dbReference type="EMBL" id="CP047656">
    <property type="protein sequence ID" value="QHJ13449.1"/>
    <property type="molecule type" value="Genomic_DNA"/>
</dbReference>
<feature type="chain" id="PRO_5032523361" evidence="1">
    <location>
        <begin position="27"/>
        <end position="102"/>
    </location>
</feature>
<dbReference type="InterPro" id="IPR010994">
    <property type="entry name" value="RuvA_2-like"/>
</dbReference>
<sequence>MKKFIATLFFAGVLMTGFIGNAVAEAKVDKSSVSQMKSQKINLNTATAEQLVTLPGIGKKKAAAIIAYRDKSGKFTKVSDLTNVKGIGKKMVAKLSDHVQVR</sequence>
<accession>A0A857JMZ6</accession>
<keyword evidence="1" id="KW-0732">Signal</keyword>
<dbReference type="Gene3D" id="1.10.150.280">
    <property type="entry name" value="AF1531-like domain"/>
    <property type="match status" value="1"/>
</dbReference>
<dbReference type="Proteomes" id="UP000464524">
    <property type="component" value="Chromosome"/>
</dbReference>